<evidence type="ECO:0000256" key="1">
    <source>
        <dbReference type="SAM" id="Phobius"/>
    </source>
</evidence>
<keyword evidence="1" id="KW-0472">Membrane</keyword>
<keyword evidence="1" id="KW-0812">Transmembrane</keyword>
<reference evidence="2 3" key="1">
    <citation type="submission" date="2020-01" db="EMBL/GenBank/DDBJ databases">
        <title>Draft genome sequence of Aspergillus udagawae IFM 46972.</title>
        <authorList>
            <person name="Takahashi H."/>
            <person name="Yaguchi T."/>
        </authorList>
    </citation>
    <scope>NUCLEOTIDE SEQUENCE [LARGE SCALE GENOMIC DNA]</scope>
    <source>
        <strain evidence="2 3">IFM 46972</strain>
    </source>
</reference>
<organism evidence="2 3">
    <name type="scientific">Aspergillus udagawae</name>
    <dbReference type="NCBI Taxonomy" id="91492"/>
    <lineage>
        <taxon>Eukaryota</taxon>
        <taxon>Fungi</taxon>
        <taxon>Dikarya</taxon>
        <taxon>Ascomycota</taxon>
        <taxon>Pezizomycotina</taxon>
        <taxon>Eurotiomycetes</taxon>
        <taxon>Eurotiomycetidae</taxon>
        <taxon>Eurotiales</taxon>
        <taxon>Aspergillaceae</taxon>
        <taxon>Aspergillus</taxon>
        <taxon>Aspergillus subgen. Fumigati</taxon>
    </lineage>
</organism>
<keyword evidence="1" id="KW-1133">Transmembrane helix</keyword>
<evidence type="ECO:0000313" key="2">
    <source>
        <dbReference type="EMBL" id="GFF42429.1"/>
    </source>
</evidence>
<dbReference type="EMBL" id="BLKC01000049">
    <property type="protein sequence ID" value="GFF42429.1"/>
    <property type="molecule type" value="Genomic_DNA"/>
</dbReference>
<evidence type="ECO:0000313" key="3">
    <source>
        <dbReference type="Proteomes" id="UP000465221"/>
    </source>
</evidence>
<proteinExistence type="predicted"/>
<dbReference type="Proteomes" id="UP000465221">
    <property type="component" value="Unassembled WGS sequence"/>
</dbReference>
<feature type="transmembrane region" description="Helical" evidence="1">
    <location>
        <begin position="21"/>
        <end position="43"/>
    </location>
</feature>
<accession>A0A8H3P3T2</accession>
<gene>
    <name evidence="2" type="ORF">IFM46972_06865</name>
</gene>
<dbReference type="AlphaFoldDB" id="A0A8H3P3T2"/>
<comment type="caution">
    <text evidence="2">The sequence shown here is derived from an EMBL/GenBank/DDBJ whole genome shotgun (WGS) entry which is preliminary data.</text>
</comment>
<protein>
    <submittedName>
        <fullName evidence="2">Uncharacterized protein</fullName>
    </submittedName>
</protein>
<sequence length="72" mass="8485">MLILPDFRRSTLRVRASFYSVDILVLLTSSPSWVIVSIVSHYYTGTRSKKFTSLSWQILSKQHRHENFRDPD</sequence>
<name>A0A8H3P3T2_9EURO</name>